<keyword evidence="2" id="KW-1185">Reference proteome</keyword>
<reference evidence="1" key="1">
    <citation type="submission" date="2021-01" db="EMBL/GenBank/DDBJ databases">
        <title>Whole genome shotgun sequence of Acrocarpospora phusangensis NBRC 108782.</title>
        <authorList>
            <person name="Komaki H."/>
            <person name="Tamura T."/>
        </authorList>
    </citation>
    <scope>NUCLEOTIDE SEQUENCE</scope>
    <source>
        <strain evidence="1">NBRC 108782</strain>
    </source>
</reference>
<dbReference type="Proteomes" id="UP000640052">
    <property type="component" value="Unassembled WGS sequence"/>
</dbReference>
<name>A0A919UID9_9ACTN</name>
<accession>A0A919UID9</accession>
<comment type="caution">
    <text evidence="1">The sequence shown here is derived from an EMBL/GenBank/DDBJ whole genome shotgun (WGS) entry which is preliminary data.</text>
</comment>
<dbReference type="AlphaFoldDB" id="A0A919UID9"/>
<sequence>MLRVCDRFKVLPSQVLAEDAQTLMSLLAIEEAGGGPDWR</sequence>
<protein>
    <submittedName>
        <fullName evidence="1">Uncharacterized protein</fullName>
    </submittedName>
</protein>
<dbReference type="EMBL" id="BOOA01000007">
    <property type="protein sequence ID" value="GIH22999.1"/>
    <property type="molecule type" value="Genomic_DNA"/>
</dbReference>
<gene>
    <name evidence="1" type="ORF">Aph01nite_13090</name>
</gene>
<evidence type="ECO:0000313" key="2">
    <source>
        <dbReference type="Proteomes" id="UP000640052"/>
    </source>
</evidence>
<proteinExistence type="predicted"/>
<organism evidence="1 2">
    <name type="scientific">Acrocarpospora phusangensis</name>
    <dbReference type="NCBI Taxonomy" id="1070424"/>
    <lineage>
        <taxon>Bacteria</taxon>
        <taxon>Bacillati</taxon>
        <taxon>Actinomycetota</taxon>
        <taxon>Actinomycetes</taxon>
        <taxon>Streptosporangiales</taxon>
        <taxon>Streptosporangiaceae</taxon>
        <taxon>Acrocarpospora</taxon>
    </lineage>
</organism>
<evidence type="ECO:0000313" key="1">
    <source>
        <dbReference type="EMBL" id="GIH22999.1"/>
    </source>
</evidence>